<evidence type="ECO:0000313" key="5">
    <source>
        <dbReference type="EMBL" id="CAF4597342.1"/>
    </source>
</evidence>
<accession>A0A815LFQ2</accession>
<feature type="compositionally biased region" description="Low complexity" evidence="1">
    <location>
        <begin position="28"/>
        <end position="43"/>
    </location>
</feature>
<name>A0A815LFQ2_9BILA</name>
<evidence type="ECO:0000313" key="6">
    <source>
        <dbReference type="Proteomes" id="UP000663855"/>
    </source>
</evidence>
<organism evidence="2 6">
    <name type="scientific">Rotaria magnacalcarata</name>
    <dbReference type="NCBI Taxonomy" id="392030"/>
    <lineage>
        <taxon>Eukaryota</taxon>
        <taxon>Metazoa</taxon>
        <taxon>Spiralia</taxon>
        <taxon>Gnathifera</taxon>
        <taxon>Rotifera</taxon>
        <taxon>Eurotatoria</taxon>
        <taxon>Bdelloidea</taxon>
        <taxon>Philodinida</taxon>
        <taxon>Philodinidae</taxon>
        <taxon>Rotaria</taxon>
    </lineage>
</organism>
<dbReference type="EMBL" id="CAJOBJ010103137">
    <property type="protein sequence ID" value="CAF4597342.1"/>
    <property type="molecule type" value="Genomic_DNA"/>
</dbReference>
<protein>
    <submittedName>
        <fullName evidence="2">Uncharacterized protein</fullName>
    </submittedName>
</protein>
<reference evidence="2" key="1">
    <citation type="submission" date="2021-02" db="EMBL/GenBank/DDBJ databases">
        <authorList>
            <person name="Nowell W R."/>
        </authorList>
    </citation>
    <scope>NUCLEOTIDE SEQUENCE</scope>
</reference>
<proteinExistence type="predicted"/>
<evidence type="ECO:0000256" key="1">
    <source>
        <dbReference type="SAM" id="MobiDB-lite"/>
    </source>
</evidence>
<gene>
    <name evidence="4" type="ORF">BYL167_LOCUS36412</name>
    <name evidence="2" type="ORF">CJN711_LOCUS22100</name>
    <name evidence="5" type="ORF">GIL414_LOCUS38765</name>
    <name evidence="3" type="ORF">SMN809_LOCUS33629</name>
</gene>
<feature type="compositionally biased region" description="Basic and acidic residues" evidence="1">
    <location>
        <begin position="9"/>
        <end position="24"/>
    </location>
</feature>
<dbReference type="Proteomes" id="UP000681720">
    <property type="component" value="Unassembled WGS sequence"/>
</dbReference>
<dbReference type="Proteomes" id="UP000676336">
    <property type="component" value="Unassembled WGS sequence"/>
</dbReference>
<comment type="caution">
    <text evidence="2">The sequence shown here is derived from an EMBL/GenBank/DDBJ whole genome shotgun (WGS) entry which is preliminary data.</text>
</comment>
<dbReference type="EMBL" id="CAJOBI010074383">
    <property type="protein sequence ID" value="CAF4471936.1"/>
    <property type="molecule type" value="Genomic_DNA"/>
</dbReference>
<dbReference type="Proteomes" id="UP000663855">
    <property type="component" value="Unassembled WGS sequence"/>
</dbReference>
<dbReference type="EMBL" id="CAJNOV010010385">
    <property type="protein sequence ID" value="CAF1403628.1"/>
    <property type="molecule type" value="Genomic_DNA"/>
</dbReference>
<evidence type="ECO:0000313" key="4">
    <source>
        <dbReference type="EMBL" id="CAF4509829.1"/>
    </source>
</evidence>
<dbReference type="EMBL" id="CAJOBH010079410">
    <property type="protein sequence ID" value="CAF4509829.1"/>
    <property type="molecule type" value="Genomic_DNA"/>
</dbReference>
<feature type="compositionally biased region" description="Polar residues" evidence="1">
    <location>
        <begin position="44"/>
        <end position="53"/>
    </location>
</feature>
<sequence length="297" mass="33757">MEPMVCPIDSHHDDEDLNNRERQFKQVQPPLSRKQQRSSSQPPNDNLPQQDTNTSFKHIQNQTHNRRTSVSSETLLLSSFEVVGCTGKVQGSISLSQRLRALPSTKRHHNTTKYDGSLIVQIGSTSLSLKETLSTSTDNVPTMNPIERTTTKKRLGTRRKNTLSSNINAHPLEAEQSILSTSKRRNFEAHITAHCQGMTFSRTVLSTLKDQHKIGILFWLNYRNTYGHWNEQRRAFTTPTCDSTRLRSIVNVPTSPETTKELNIMFQLDGIQVSLEYEMRCEARIGSSGKIYNSEKS</sequence>
<feature type="region of interest" description="Disordered" evidence="1">
    <location>
        <begin position="1"/>
        <end position="53"/>
    </location>
</feature>
<dbReference type="AlphaFoldDB" id="A0A815LFQ2"/>
<dbReference type="Proteomes" id="UP000681967">
    <property type="component" value="Unassembled WGS sequence"/>
</dbReference>
<evidence type="ECO:0000313" key="3">
    <source>
        <dbReference type="EMBL" id="CAF4471936.1"/>
    </source>
</evidence>
<evidence type="ECO:0000313" key="2">
    <source>
        <dbReference type="EMBL" id="CAF1403628.1"/>
    </source>
</evidence>